<keyword evidence="3" id="KW-1185">Reference proteome</keyword>
<dbReference type="EMBL" id="CP017565">
    <property type="protein sequence ID" value="APA90559.2"/>
    <property type="molecule type" value="Genomic_DNA"/>
</dbReference>
<evidence type="ECO:0000313" key="3">
    <source>
        <dbReference type="Proteomes" id="UP000179860"/>
    </source>
</evidence>
<reference evidence="2" key="2">
    <citation type="submission" date="2021-06" db="EMBL/GenBank/DDBJ databases">
        <authorList>
            <person name="Rogers T.H."/>
            <person name="Ramsay J.P."/>
            <person name="Wang P."/>
            <person name="Terpolilli J."/>
        </authorList>
    </citation>
    <scope>NUCLEOTIDE SEQUENCE [LARGE SCALE GENOMIC DNA]</scope>
    <source>
        <strain evidence="2">WSM5005</strain>
        <plasmid evidence="2">pl2WSM5005</plasmid>
    </source>
</reference>
<dbReference type="Gene3D" id="3.10.450.50">
    <property type="match status" value="1"/>
</dbReference>
<proteinExistence type="predicted"/>
<dbReference type="AlphaFoldDB" id="A0A1I9YWK8"/>
<dbReference type="InterPro" id="IPR032710">
    <property type="entry name" value="NTF2-like_dom_sf"/>
</dbReference>
<feature type="domain" description="SnoaL-like" evidence="1">
    <location>
        <begin position="19"/>
        <end position="142"/>
    </location>
</feature>
<gene>
    <name evidence="2" type="ORF">BJG93_33960</name>
</gene>
<dbReference type="SUPFAM" id="SSF54427">
    <property type="entry name" value="NTF2-like"/>
    <property type="match status" value="1"/>
</dbReference>
<dbReference type="Pfam" id="PF13577">
    <property type="entry name" value="SnoaL_4"/>
    <property type="match status" value="1"/>
</dbReference>
<dbReference type="Proteomes" id="UP000179860">
    <property type="component" value="Plasmid pl2WSM5005"/>
</dbReference>
<name>A0A1I9YWK8_9BURK</name>
<evidence type="ECO:0000313" key="2">
    <source>
        <dbReference type="EMBL" id="APA90559.2"/>
    </source>
</evidence>
<dbReference type="KEGG" id="pspw:BJG93_33960"/>
<geneLocation type="plasmid" evidence="2 3">
    <name>pl2WSM5005</name>
</geneLocation>
<dbReference type="RefSeq" id="WP_082194434.1">
    <property type="nucleotide sequence ID" value="NZ_CP017565.2"/>
</dbReference>
<keyword evidence="2" id="KW-0614">Plasmid</keyword>
<dbReference type="OrthoDB" id="1492465at2"/>
<evidence type="ECO:0000259" key="1">
    <source>
        <dbReference type="Pfam" id="PF13577"/>
    </source>
</evidence>
<reference evidence="2" key="1">
    <citation type="submission" date="2016-09" db="EMBL/GenBank/DDBJ databases">
        <title>The Complete Genome of Burkholderia sprentiae wsm5005.</title>
        <authorList>
            <person name="De Meyer S."/>
            <person name="Wang P."/>
            <person name="Terpolilli J."/>
        </authorList>
    </citation>
    <scope>NUCLEOTIDE SEQUENCE [LARGE SCALE GENOMIC DNA]</scope>
    <source>
        <strain evidence="2">WSM5005</strain>
        <plasmid evidence="2">pl2WSM5005</plasmid>
    </source>
</reference>
<dbReference type="InterPro" id="IPR037401">
    <property type="entry name" value="SnoaL-like"/>
</dbReference>
<sequence length="186" mass="21533">MPNTEQQSRIDALTQRVNELVAREDIRTCLYRINRGMDRIDAELLASGFFSDARIRWGTPEAVDFGEWLQAALAIQQKTEHVQHLIGNILIDLEGDRARVESYEIGRHLTPMGDDMKDLIIASRYIDIFEKRESRWRIVRRDKVVDWARIMEGSDPVYQHASLAGQRNSSDVSFEMFGEKPFHSLV</sequence>
<organism evidence="2 3">
    <name type="scientific">Paraburkholderia sprentiae WSM5005</name>
    <dbReference type="NCBI Taxonomy" id="754502"/>
    <lineage>
        <taxon>Bacteria</taxon>
        <taxon>Pseudomonadati</taxon>
        <taxon>Pseudomonadota</taxon>
        <taxon>Betaproteobacteria</taxon>
        <taxon>Burkholderiales</taxon>
        <taxon>Burkholderiaceae</taxon>
        <taxon>Paraburkholderia</taxon>
    </lineage>
</organism>
<protein>
    <submittedName>
        <fullName evidence="2">Nuclear transport factor 2 family protein</fullName>
    </submittedName>
</protein>
<accession>A0A1I9YWK8</accession>